<dbReference type="HOGENOM" id="CLU_031022_0_0_9"/>
<keyword evidence="1" id="KW-1133">Transmembrane helix</keyword>
<protein>
    <recommendedName>
        <fullName evidence="4">DHHW protein</fullName>
    </recommendedName>
</protein>
<dbReference type="AlphaFoldDB" id="U2LS65"/>
<keyword evidence="1" id="KW-0812">Transmembrane</keyword>
<evidence type="ECO:0008006" key="4">
    <source>
        <dbReference type="Google" id="ProtNLM"/>
    </source>
</evidence>
<dbReference type="OrthoDB" id="175771at2"/>
<keyword evidence="1" id="KW-0472">Membrane</keyword>
<dbReference type="Pfam" id="PF14286">
    <property type="entry name" value="DHHW"/>
    <property type="match status" value="1"/>
</dbReference>
<dbReference type="EMBL" id="AWVF01000368">
    <property type="protein sequence ID" value="ERJ89958.1"/>
    <property type="molecule type" value="Genomic_DNA"/>
</dbReference>
<reference evidence="2 3" key="1">
    <citation type="submission" date="2013-07" db="EMBL/GenBank/DDBJ databases">
        <authorList>
            <person name="Weinstock G."/>
            <person name="Sodergren E."/>
            <person name="Wylie T."/>
            <person name="Fulton L."/>
            <person name="Fulton R."/>
            <person name="Fronick C."/>
            <person name="O'Laughlin M."/>
            <person name="Godfrey J."/>
            <person name="Miner T."/>
            <person name="Herter B."/>
            <person name="Appelbaum E."/>
            <person name="Cordes M."/>
            <person name="Lek S."/>
            <person name="Wollam A."/>
            <person name="Pepin K.H."/>
            <person name="Palsikar V.B."/>
            <person name="Mitreva M."/>
            <person name="Wilson R.K."/>
        </authorList>
    </citation>
    <scope>NUCLEOTIDE SEQUENCE [LARGE SCALE GENOMIC DNA]</scope>
    <source>
        <strain evidence="2 3">ATCC 27760</strain>
    </source>
</reference>
<evidence type="ECO:0000256" key="1">
    <source>
        <dbReference type="SAM" id="Phobius"/>
    </source>
</evidence>
<accession>U2LS65</accession>
<evidence type="ECO:0000313" key="2">
    <source>
        <dbReference type="EMBL" id="ERJ89958.1"/>
    </source>
</evidence>
<dbReference type="eggNOG" id="ENOG502Z8CW">
    <property type="taxonomic scope" value="Bacteria"/>
</dbReference>
<gene>
    <name evidence="2" type="ORF">RUMCAL_02893</name>
</gene>
<feature type="transmembrane region" description="Helical" evidence="1">
    <location>
        <begin position="30"/>
        <end position="48"/>
    </location>
</feature>
<name>U2LS65_9FIRM</name>
<dbReference type="InterPro" id="IPR025945">
    <property type="entry name" value="DHHW"/>
</dbReference>
<dbReference type="STRING" id="411473.RUMCAL_02893"/>
<organism evidence="2 3">
    <name type="scientific">Ruminococcus callidus ATCC 27760</name>
    <dbReference type="NCBI Taxonomy" id="411473"/>
    <lineage>
        <taxon>Bacteria</taxon>
        <taxon>Bacillati</taxon>
        <taxon>Bacillota</taxon>
        <taxon>Clostridia</taxon>
        <taxon>Eubacteriales</taxon>
        <taxon>Oscillospiraceae</taxon>
        <taxon>Ruminococcus</taxon>
    </lineage>
</organism>
<dbReference type="PATRIC" id="fig|411473.3.peg.2428"/>
<dbReference type="Proteomes" id="UP000016662">
    <property type="component" value="Unassembled WGS sequence"/>
</dbReference>
<keyword evidence="3" id="KW-1185">Reference proteome</keyword>
<evidence type="ECO:0000313" key="3">
    <source>
        <dbReference type="Proteomes" id="UP000016662"/>
    </source>
</evidence>
<sequence>MLLKIKQVRRWKKQTVAEQAGIARRFSGRLLWAVLLLGGIGGLVSLGMSPQTSSRNTSASFLEKADARLTAALPVRELFLKTLSNGVVATGGNRIGDVYLTNNRLLECPQSLDTAAMTASADAIDQFYQKYQIPTTVIAVPPAGEFYASDLLDGMSYPSQMPAIESFYQAIDLPIRKIDVYHVLFTATEDYIYYRTDEKWSCYGAYCVYRNAIQRMGFAPISYDQYVITHAGTFRGNLYDSCLYDRVTPDMIDVYSDEDGSKVTDMTAYPANGEPEQRELYQTQPDGTADLNTFYLGEPCEKLVIRTNLNNQKKLLLFKDDYADCMVPFLLQHYSEICILDVTQMEHGLSELADVSDYTQVLILCDADTFADTKTASAFREGKNT</sequence>
<comment type="caution">
    <text evidence="2">The sequence shown here is derived from an EMBL/GenBank/DDBJ whole genome shotgun (WGS) entry which is preliminary data.</text>
</comment>
<proteinExistence type="predicted"/>